<evidence type="ECO:0000313" key="2">
    <source>
        <dbReference type="Proteomes" id="UP001160625"/>
    </source>
</evidence>
<keyword evidence="2" id="KW-1185">Reference proteome</keyword>
<comment type="caution">
    <text evidence="1">The sequence shown here is derived from an EMBL/GenBank/DDBJ whole genome shotgun (WGS) entry which is preliminary data.</text>
</comment>
<dbReference type="Proteomes" id="UP001160625">
    <property type="component" value="Unassembled WGS sequence"/>
</dbReference>
<dbReference type="RefSeq" id="WP_281046535.1">
    <property type="nucleotide sequence ID" value="NZ_JARYGZ010000007.1"/>
</dbReference>
<dbReference type="EMBL" id="JARYGZ010000007">
    <property type="protein sequence ID" value="MDH7641192.1"/>
    <property type="molecule type" value="Genomic_DNA"/>
</dbReference>
<evidence type="ECO:0000313" key="1">
    <source>
        <dbReference type="EMBL" id="MDH7641192.1"/>
    </source>
</evidence>
<sequence>MAGCAGHPNKPAPAPAVAVNTESTPSADLLICPKRADAFPLDQTATIPPSVRSVMIALASAYGAAVDQLDRLIEWHDPGACSAPAK</sequence>
<reference evidence="1" key="1">
    <citation type="submission" date="2023-04" db="EMBL/GenBank/DDBJ databases">
        <title>Sphingomonas sp. MAHUQ-71 isolated from rice field.</title>
        <authorList>
            <person name="Huq M.A."/>
        </authorList>
    </citation>
    <scope>NUCLEOTIDE SEQUENCE</scope>
    <source>
        <strain evidence="1">MAHUQ-71</strain>
    </source>
</reference>
<proteinExistence type="predicted"/>
<protein>
    <submittedName>
        <fullName evidence="1">Uncharacterized protein</fullName>
    </submittedName>
</protein>
<accession>A0ABT6N7U0</accession>
<name>A0ABT6N7U0_9SPHN</name>
<organism evidence="1 2">
    <name type="scientific">Sphingomonas oryzagri</name>
    <dbReference type="NCBI Taxonomy" id="3042314"/>
    <lineage>
        <taxon>Bacteria</taxon>
        <taxon>Pseudomonadati</taxon>
        <taxon>Pseudomonadota</taxon>
        <taxon>Alphaproteobacteria</taxon>
        <taxon>Sphingomonadales</taxon>
        <taxon>Sphingomonadaceae</taxon>
        <taxon>Sphingomonas</taxon>
    </lineage>
</organism>
<gene>
    <name evidence="1" type="ORF">QGN17_20825</name>
</gene>